<reference evidence="1 2" key="1">
    <citation type="journal article" date="2012" name="J. Bacteriol.">
        <title>Genome sequence of 'Candidatus Methanomethylophilus alvus' Mx1201, a methanogenic archaeon from the human gut belonging to a seventh order of methanogens.</title>
        <authorList>
            <person name="Borrel G."/>
            <person name="Harris H.M."/>
            <person name="Tottey W."/>
            <person name="Mihajlovski A."/>
            <person name="Parisot N."/>
            <person name="Peyretaillade E."/>
            <person name="Peyret P."/>
            <person name="Gribaldo S."/>
            <person name="O'Toole P.W."/>
            <person name="Brugere J.F."/>
        </authorList>
    </citation>
    <scope>NUCLEOTIDE SEQUENCE [LARGE SCALE GENOMIC DNA]</scope>
    <source>
        <strain evidence="1 2">Mx1201</strain>
    </source>
</reference>
<accession>M9SI34</accession>
<evidence type="ECO:0000313" key="2">
    <source>
        <dbReference type="Proteomes" id="UP000012672"/>
    </source>
</evidence>
<evidence type="ECO:0000313" key="1">
    <source>
        <dbReference type="EMBL" id="AGI85227.1"/>
    </source>
</evidence>
<dbReference type="InParanoid" id="M9SI34"/>
<dbReference type="EMBL" id="CP004049">
    <property type="protein sequence ID" value="AGI85227.1"/>
    <property type="molecule type" value="Genomic_DNA"/>
</dbReference>
<gene>
    <name evidence="1" type="ORF">MMALV_04850</name>
</gene>
<dbReference type="KEGG" id="max:MMALV_04850"/>
<proteinExistence type="predicted"/>
<protein>
    <submittedName>
        <fullName evidence="1">Uncharacterized protein</fullName>
    </submittedName>
</protein>
<sequence length="46" mass="5106">MTIFITNADCVSDISLCHRMPRALCHIPSSVQNPNIVFHVTGYSDT</sequence>
<dbReference type="Proteomes" id="UP000012672">
    <property type="component" value="Chromosome"/>
</dbReference>
<dbReference type="HOGENOM" id="CLU_3178388_0_0_2"/>
<name>M9SI34_METAX</name>
<dbReference type="AlphaFoldDB" id="M9SI34"/>
<organism evidence="1 2">
    <name type="scientific">Methanomethylophilus alvi (strain Mx1201)</name>
    <dbReference type="NCBI Taxonomy" id="1236689"/>
    <lineage>
        <taxon>Archaea</taxon>
        <taxon>Methanobacteriati</taxon>
        <taxon>Thermoplasmatota</taxon>
        <taxon>Thermoplasmata</taxon>
        <taxon>Methanomassiliicoccales</taxon>
        <taxon>Methanomethylophilaceae</taxon>
        <taxon>Methanomethylophilus</taxon>
    </lineage>
</organism>
<keyword evidence="2" id="KW-1185">Reference proteome</keyword>